<reference evidence="5" key="1">
    <citation type="submission" date="2015-07" db="EMBL/GenBank/DDBJ databases">
        <title>MeaNS - Measles Nucleotide Surveillance Program.</title>
        <authorList>
            <person name="Tran T."/>
            <person name="Druce J."/>
        </authorList>
    </citation>
    <scope>NUCLEOTIDE SEQUENCE</scope>
    <source>
        <strain evidence="5">UCB-OBI-ISO-001</strain>
        <tissue evidence="5">Gonad</tissue>
    </source>
</reference>
<dbReference type="Pfam" id="PF14916">
    <property type="entry name" value="CCDC92"/>
    <property type="match status" value="1"/>
</dbReference>
<sequence>MSESPIQRRNLESEMLFLRQQHAKTLKGMHEEIKVLQKRCTDLTFKLTMQGLKTDDPSDVEAAEQKIKNLEEELESIKSNENNITELLKKERNEIKKLEIQLKYQAIKHNQELIAKDKELNNLRSDLDSKADYIAHLSTELHKMKIQQKLEENLNLKSKEKSFHSAPVPPKNAPGSSGGRHSRRGYMQKSRSDDVEMNDGWHSPLSSSGGRSSVNSRNHALHQSSPHHIVTVQNSSSQDHMELTSSQYVNRELYQKHRHPGNGNCSTNNGSSSSSNNNNNNNPSNMAGSSSLLIKSKPTSRLLPPIRQNNNQIQGQNLQHVYVKNVVRPHCFRKQSCECNGPQLETLAVESIARFDNSWRGNHHHTKSTEYK</sequence>
<feature type="domain" description="CCDC92/74 N-terminal" evidence="4">
    <location>
        <begin position="10"/>
        <end position="58"/>
    </location>
</feature>
<dbReference type="PANTHER" id="PTHR14882:SF1">
    <property type="entry name" value="CCDC92 DOMAIN-CONTAINING PROTEIN"/>
    <property type="match status" value="1"/>
</dbReference>
<evidence type="ECO:0000259" key="4">
    <source>
        <dbReference type="Pfam" id="PF14916"/>
    </source>
</evidence>
<dbReference type="InterPro" id="IPR040370">
    <property type="entry name" value="CCDC74A/CCDC74B/CCDC92"/>
</dbReference>
<organism evidence="5">
    <name type="scientific">Octopus bimaculoides</name>
    <name type="common">California two-spotted octopus</name>
    <dbReference type="NCBI Taxonomy" id="37653"/>
    <lineage>
        <taxon>Eukaryota</taxon>
        <taxon>Metazoa</taxon>
        <taxon>Spiralia</taxon>
        <taxon>Lophotrochozoa</taxon>
        <taxon>Mollusca</taxon>
        <taxon>Cephalopoda</taxon>
        <taxon>Coleoidea</taxon>
        <taxon>Octopodiformes</taxon>
        <taxon>Octopoda</taxon>
        <taxon>Incirrata</taxon>
        <taxon>Octopodidae</taxon>
        <taxon>Octopus</taxon>
    </lineage>
</organism>
<dbReference type="OMA" id="HQVEETH"/>
<keyword evidence="1 2" id="KW-0175">Coiled coil</keyword>
<feature type="compositionally biased region" description="Low complexity" evidence="3">
    <location>
        <begin position="206"/>
        <end position="218"/>
    </location>
</feature>
<feature type="region of interest" description="Disordered" evidence="3">
    <location>
        <begin position="160"/>
        <end position="225"/>
    </location>
</feature>
<gene>
    <name evidence="5" type="ORF">OCBIM_22032861mg</name>
</gene>
<dbReference type="KEGG" id="obi:106883899"/>
<dbReference type="STRING" id="37653.A0A0L8I5Y3"/>
<dbReference type="AlphaFoldDB" id="A0A0L8I5Y3"/>
<protein>
    <recommendedName>
        <fullName evidence="4">CCDC92/74 N-terminal domain-containing protein</fullName>
    </recommendedName>
</protein>
<feature type="coiled-coil region" evidence="2">
    <location>
        <begin position="60"/>
        <end position="108"/>
    </location>
</feature>
<dbReference type="EMBL" id="KQ416453">
    <property type="protein sequence ID" value="KOF96928.1"/>
    <property type="molecule type" value="Genomic_DNA"/>
</dbReference>
<proteinExistence type="predicted"/>
<dbReference type="PANTHER" id="PTHR14882">
    <property type="entry name" value="COILED-COIL DOMAIN-CONTAINING 74A"/>
    <property type="match status" value="1"/>
</dbReference>
<feature type="compositionally biased region" description="Low complexity" evidence="3">
    <location>
        <begin position="261"/>
        <end position="291"/>
    </location>
</feature>
<dbReference type="OrthoDB" id="2155209at2759"/>
<name>A0A0L8I5Y3_OCTBM</name>
<evidence type="ECO:0000256" key="3">
    <source>
        <dbReference type="SAM" id="MobiDB-lite"/>
    </source>
</evidence>
<evidence type="ECO:0000256" key="1">
    <source>
        <dbReference type="ARBA" id="ARBA00023054"/>
    </source>
</evidence>
<evidence type="ECO:0000313" key="5">
    <source>
        <dbReference type="EMBL" id="KOF96928.1"/>
    </source>
</evidence>
<feature type="region of interest" description="Disordered" evidence="3">
    <location>
        <begin position="256"/>
        <end position="291"/>
    </location>
</feature>
<dbReference type="InterPro" id="IPR039496">
    <property type="entry name" value="CCDC92/74_N"/>
</dbReference>
<evidence type="ECO:0000256" key="2">
    <source>
        <dbReference type="SAM" id="Coils"/>
    </source>
</evidence>
<accession>A0A0L8I5Y3</accession>